<dbReference type="NCBIfam" id="NF009466">
    <property type="entry name" value="PRK12826.1-2"/>
    <property type="match status" value="1"/>
</dbReference>
<dbReference type="AlphaFoldDB" id="A0A9D2G041"/>
<dbReference type="PANTHER" id="PTHR42879">
    <property type="entry name" value="3-OXOACYL-(ACYL-CARRIER-PROTEIN) REDUCTASE"/>
    <property type="match status" value="1"/>
</dbReference>
<dbReference type="PANTHER" id="PTHR42879:SF2">
    <property type="entry name" value="3-OXOACYL-[ACYL-CARRIER-PROTEIN] REDUCTASE FABG"/>
    <property type="match status" value="1"/>
</dbReference>
<dbReference type="InterPro" id="IPR036291">
    <property type="entry name" value="NAD(P)-bd_dom_sf"/>
</dbReference>
<reference evidence="3" key="1">
    <citation type="journal article" date="2021" name="PeerJ">
        <title>Extensive microbial diversity within the chicken gut microbiome revealed by metagenomics and culture.</title>
        <authorList>
            <person name="Gilroy R."/>
            <person name="Ravi A."/>
            <person name="Getino M."/>
            <person name="Pursley I."/>
            <person name="Horton D.L."/>
            <person name="Alikhan N.F."/>
            <person name="Baker D."/>
            <person name="Gharbi K."/>
            <person name="Hall N."/>
            <person name="Watson M."/>
            <person name="Adriaenssens E.M."/>
            <person name="Foster-Nyarko E."/>
            <person name="Jarju S."/>
            <person name="Secka A."/>
            <person name="Antonio M."/>
            <person name="Oren A."/>
            <person name="Chaudhuri R.R."/>
            <person name="La Ragione R."/>
            <person name="Hildebrand F."/>
            <person name="Pallen M.J."/>
        </authorList>
    </citation>
    <scope>NUCLEOTIDE SEQUENCE</scope>
    <source>
        <strain evidence="3">CHK169-4300</strain>
    </source>
</reference>
<dbReference type="GO" id="GO:0008206">
    <property type="term" value="P:bile acid metabolic process"/>
    <property type="evidence" value="ECO:0007669"/>
    <property type="project" value="UniProtKB-ARBA"/>
</dbReference>
<evidence type="ECO:0000313" key="4">
    <source>
        <dbReference type="Proteomes" id="UP000824106"/>
    </source>
</evidence>
<dbReference type="CDD" id="cd05233">
    <property type="entry name" value="SDR_c"/>
    <property type="match status" value="1"/>
</dbReference>
<evidence type="ECO:0000256" key="1">
    <source>
        <dbReference type="ARBA" id="ARBA00006484"/>
    </source>
</evidence>
<keyword evidence="2" id="KW-0560">Oxidoreductase</keyword>
<dbReference type="Proteomes" id="UP000824106">
    <property type="component" value="Unassembled WGS sequence"/>
</dbReference>
<dbReference type="PROSITE" id="PS00061">
    <property type="entry name" value="ADH_SHORT"/>
    <property type="match status" value="1"/>
</dbReference>
<dbReference type="Pfam" id="PF13561">
    <property type="entry name" value="adh_short_C2"/>
    <property type="match status" value="1"/>
</dbReference>
<evidence type="ECO:0000256" key="2">
    <source>
        <dbReference type="ARBA" id="ARBA00023002"/>
    </source>
</evidence>
<dbReference type="InterPro" id="IPR002347">
    <property type="entry name" value="SDR_fam"/>
</dbReference>
<evidence type="ECO:0000313" key="3">
    <source>
        <dbReference type="EMBL" id="HIZ70589.1"/>
    </source>
</evidence>
<name>A0A9D2G041_9LACT</name>
<comment type="caution">
    <text evidence="3">The sequence shown here is derived from an EMBL/GenBank/DDBJ whole genome shotgun (WGS) entry which is preliminary data.</text>
</comment>
<dbReference type="NCBIfam" id="NF005559">
    <property type="entry name" value="PRK07231.1"/>
    <property type="match status" value="1"/>
</dbReference>
<dbReference type="SUPFAM" id="SSF51735">
    <property type="entry name" value="NAD(P)-binding Rossmann-fold domains"/>
    <property type="match status" value="1"/>
</dbReference>
<sequence length="251" mass="26634">MFDLKDQVAIVTGGANGIGQGISESLAKAGARVIIADIDEGNGQKVAEKISGDFLKLDVTDKENAQSLVEKVIEKYGKIDILASNTGIYPDVKIEDMDEEDWDKVFDINLKGMFFIVKPVLKAMKENNYGRIVITSSVTGLNTGYPGGAAYGATKAGILGFIRSAAMEYAKYNITINAVQPGVIATEGLKAQLSGLSEGAAEYIPMKKLGDPEDIGTTVVFFTSPEAKYITGQSLIVDGGQTLPESPGDVI</sequence>
<dbReference type="PRINTS" id="PR00080">
    <property type="entry name" value="SDRFAMILY"/>
</dbReference>
<dbReference type="EMBL" id="DXAZ01000033">
    <property type="protein sequence ID" value="HIZ70589.1"/>
    <property type="molecule type" value="Genomic_DNA"/>
</dbReference>
<accession>A0A9D2G041</accession>
<dbReference type="Gene3D" id="3.40.50.720">
    <property type="entry name" value="NAD(P)-binding Rossmann-like Domain"/>
    <property type="match status" value="1"/>
</dbReference>
<gene>
    <name evidence="3" type="ORF">H9808_02340</name>
</gene>
<protein>
    <submittedName>
        <fullName evidence="3">SDR family oxidoreductase</fullName>
    </submittedName>
</protein>
<reference evidence="3" key="2">
    <citation type="submission" date="2021-04" db="EMBL/GenBank/DDBJ databases">
        <authorList>
            <person name="Gilroy R."/>
        </authorList>
    </citation>
    <scope>NUCLEOTIDE SEQUENCE</scope>
    <source>
        <strain evidence="3">CHK169-4300</strain>
    </source>
</reference>
<dbReference type="InterPro" id="IPR050259">
    <property type="entry name" value="SDR"/>
</dbReference>
<dbReference type="PRINTS" id="PR00081">
    <property type="entry name" value="GDHRDH"/>
</dbReference>
<proteinExistence type="inferred from homology"/>
<dbReference type="InterPro" id="IPR020904">
    <property type="entry name" value="Sc_DH/Rdtase_CS"/>
</dbReference>
<dbReference type="GO" id="GO:0016491">
    <property type="term" value="F:oxidoreductase activity"/>
    <property type="evidence" value="ECO:0007669"/>
    <property type="project" value="UniProtKB-KW"/>
</dbReference>
<comment type="similarity">
    <text evidence="1">Belongs to the short-chain dehydrogenases/reductases (SDR) family.</text>
</comment>
<dbReference type="FunFam" id="3.40.50.720:FF:000084">
    <property type="entry name" value="Short-chain dehydrogenase reductase"/>
    <property type="match status" value="1"/>
</dbReference>
<organism evidence="3 4">
    <name type="scientific">Candidatus Atopostipes pullistercoris</name>
    <dbReference type="NCBI Taxonomy" id="2838467"/>
    <lineage>
        <taxon>Bacteria</taxon>
        <taxon>Bacillati</taxon>
        <taxon>Bacillota</taxon>
        <taxon>Bacilli</taxon>
        <taxon>Lactobacillales</taxon>
        <taxon>Carnobacteriaceae</taxon>
        <taxon>Atopostipes</taxon>
    </lineage>
</organism>